<dbReference type="OrthoDB" id="5982823at2759"/>
<feature type="region of interest" description="Disordered" evidence="2">
    <location>
        <begin position="1"/>
        <end position="64"/>
    </location>
</feature>
<keyword evidence="4" id="KW-1185">Reference proteome</keyword>
<proteinExistence type="predicted"/>
<accession>A0A183DLJ9</accession>
<dbReference type="PANTHER" id="PTHR19237">
    <property type="entry name" value="NUCLEOBINDIN"/>
    <property type="match status" value="1"/>
</dbReference>
<organism evidence="5">
    <name type="scientific">Gongylonema pulchrum</name>
    <dbReference type="NCBI Taxonomy" id="637853"/>
    <lineage>
        <taxon>Eukaryota</taxon>
        <taxon>Metazoa</taxon>
        <taxon>Ecdysozoa</taxon>
        <taxon>Nematoda</taxon>
        <taxon>Chromadorea</taxon>
        <taxon>Rhabditida</taxon>
        <taxon>Spirurina</taxon>
        <taxon>Spiruromorpha</taxon>
        <taxon>Spiruroidea</taxon>
        <taxon>Gongylonematidae</taxon>
        <taxon>Gongylonema</taxon>
    </lineage>
</organism>
<evidence type="ECO:0000256" key="1">
    <source>
        <dbReference type="ARBA" id="ARBA00022729"/>
    </source>
</evidence>
<feature type="compositionally biased region" description="Basic and acidic residues" evidence="2">
    <location>
        <begin position="1"/>
        <end position="36"/>
    </location>
</feature>
<dbReference type="WBParaSite" id="GPUH_0000960101-mRNA-1">
    <property type="protein sequence ID" value="GPUH_0000960101-mRNA-1"/>
    <property type="gene ID" value="GPUH_0000960101"/>
</dbReference>
<dbReference type="GO" id="GO:0005793">
    <property type="term" value="C:endoplasmic reticulum-Golgi intermediate compartment"/>
    <property type="evidence" value="ECO:0007669"/>
    <property type="project" value="TreeGrafter"/>
</dbReference>
<dbReference type="AlphaFoldDB" id="A0A183DLJ9"/>
<dbReference type="EMBL" id="UYRT01032029">
    <property type="protein sequence ID" value="VDK74313.1"/>
    <property type="molecule type" value="Genomic_DNA"/>
</dbReference>
<sequence length="104" mass="12762">MDELERQRKEDFKEYEMKKRAEQDHKMQARMSETERAQYLQQLEQQRQRHNKHERLKHPGSRGQLEEAWANEKVSSSAFFSQIRFFFLAKMGKENKSRIDLDRM</sequence>
<protein>
    <submittedName>
        <fullName evidence="5">BRD4_CDT domain-containing protein</fullName>
    </submittedName>
</protein>
<dbReference type="InterPro" id="IPR040250">
    <property type="entry name" value="Nucleobindin"/>
</dbReference>
<name>A0A183DLJ9_9BILA</name>
<dbReference type="PANTHER" id="PTHR19237:SF20">
    <property type="entry name" value="NUCLEOBINDIN 1"/>
    <property type="match status" value="1"/>
</dbReference>
<evidence type="ECO:0000256" key="2">
    <source>
        <dbReference type="SAM" id="MobiDB-lite"/>
    </source>
</evidence>
<dbReference type="GO" id="GO:0070062">
    <property type="term" value="C:extracellular exosome"/>
    <property type="evidence" value="ECO:0007669"/>
    <property type="project" value="TreeGrafter"/>
</dbReference>
<dbReference type="Proteomes" id="UP000271098">
    <property type="component" value="Unassembled WGS sequence"/>
</dbReference>
<gene>
    <name evidence="3" type="ORF">GPUH_LOCUS9590</name>
</gene>
<evidence type="ECO:0000313" key="4">
    <source>
        <dbReference type="Proteomes" id="UP000271098"/>
    </source>
</evidence>
<reference evidence="5" key="1">
    <citation type="submission" date="2016-06" db="UniProtKB">
        <authorList>
            <consortium name="WormBaseParasite"/>
        </authorList>
    </citation>
    <scope>IDENTIFICATION</scope>
</reference>
<reference evidence="3 4" key="2">
    <citation type="submission" date="2018-11" db="EMBL/GenBank/DDBJ databases">
        <authorList>
            <consortium name="Pathogen Informatics"/>
        </authorList>
    </citation>
    <scope>NUCLEOTIDE SEQUENCE [LARGE SCALE GENOMIC DNA]</scope>
</reference>
<evidence type="ECO:0000313" key="5">
    <source>
        <dbReference type="WBParaSite" id="GPUH_0000960101-mRNA-1"/>
    </source>
</evidence>
<keyword evidence="1" id="KW-0732">Signal</keyword>
<evidence type="ECO:0000313" key="3">
    <source>
        <dbReference type="EMBL" id="VDK74313.1"/>
    </source>
</evidence>
<dbReference type="GO" id="GO:0005509">
    <property type="term" value="F:calcium ion binding"/>
    <property type="evidence" value="ECO:0007669"/>
    <property type="project" value="TreeGrafter"/>
</dbReference>
<feature type="compositionally biased region" description="Basic residues" evidence="2">
    <location>
        <begin position="48"/>
        <end position="60"/>
    </location>
</feature>